<sequence length="890" mass="95541">MAKSTRSTPTSKTNKPAPLEGNKEWRKRGRVRHVGPTLGEKTWWENLPAWGRHAISLGFLLIVALGFTAPATFGGKKLAGDDTVRWRATAEALLDWEETGGKRALWTPNVFAGMPAYLIHDTAGPPSVDSIPSALRKVGLWPLAHLVVLLFGAYALVVFLTRTPLAGVIGAVGYGLSTYLPIILVAGHNSKFIALAWAPWLLLAFGALIRRPAGSGWQLAALLTGLFAIAAAVNLRAGHVQITYYVVIIAAIWWVAEGIADVKTGQLKAYGLSTLFLLAGSVLALLMVAHPYLVQWEYKAFTTRSAGPGGGLAWQYAMNWSQGVGETLTLLVSGAYGGASPTYWGPKVFTSGPHYVGPVVLFLAVLGIAGVARRSVFAFTGAGVLTILFALGENFSLLNRPAFELLPLFSSFRVPETWLAATALLLALLSGWGAYYVQRREATPEAETRKRRTALATAGAFAVILGLLAVAGPSLLSLEKEGEGVQIEQMAAQQGLDTQDPAVRQQIGQILSQTRSERAEMLTGDAWRALLLLAFALTLVAARLWGKIPSWAALTGLALLVTIDLWGVGRRYFNEDVDALRRRSDLAVAVPEGDADRFIEERVIEAGGPGTFRVLPPNPSQNAYSSAFYESVGGYHGAKLALIQDYFDRLLPDDSTGLNETAIDLLAARYVVLPGGALPSTTPLFQDPATGLVVAENPDALPRAFLVQDAEVIEDDPAMIARIRSGEVDLRQTALLHEPLPDGFALAGGRMPLAPAADSLLADSLAVDTAMDSLGARPLAPGVSLVRFSPDEIVWTVAADAPSLLVVNEIYYPAGWTATVDSREAPIVRANYLLRGVPLPEGRHVVTMRFRPESHKQGVTIAWIATLLTYLGVIALSGLLWYRRGHGTED</sequence>
<name>A0A259TW54_9BACT</name>
<dbReference type="OrthoDB" id="9772884at2"/>
<gene>
    <name evidence="3" type="ORF">BSZ36_02785</name>
</gene>
<dbReference type="InterPro" id="IPR018580">
    <property type="entry name" value="Uncharacterised_YfhO"/>
</dbReference>
<organism evidence="3 4">
    <name type="scientific">Rubricoccus marinus</name>
    <dbReference type="NCBI Taxonomy" id="716817"/>
    <lineage>
        <taxon>Bacteria</taxon>
        <taxon>Pseudomonadati</taxon>
        <taxon>Rhodothermota</taxon>
        <taxon>Rhodothermia</taxon>
        <taxon>Rhodothermales</taxon>
        <taxon>Rubricoccaceae</taxon>
        <taxon>Rubricoccus</taxon>
    </lineage>
</organism>
<feature type="transmembrane region" description="Helical" evidence="2">
    <location>
        <begin position="458"/>
        <end position="476"/>
    </location>
</feature>
<dbReference type="EMBL" id="MQWB01000001">
    <property type="protein sequence ID" value="OZC01999.1"/>
    <property type="molecule type" value="Genomic_DNA"/>
</dbReference>
<feature type="transmembrane region" description="Helical" evidence="2">
    <location>
        <begin position="192"/>
        <end position="209"/>
    </location>
</feature>
<dbReference type="RefSeq" id="WP_094545782.1">
    <property type="nucleotide sequence ID" value="NZ_MQWB01000001.1"/>
</dbReference>
<evidence type="ECO:0000256" key="1">
    <source>
        <dbReference type="SAM" id="MobiDB-lite"/>
    </source>
</evidence>
<evidence type="ECO:0000313" key="4">
    <source>
        <dbReference type="Proteomes" id="UP000216446"/>
    </source>
</evidence>
<dbReference type="PANTHER" id="PTHR38454">
    <property type="entry name" value="INTEGRAL MEMBRANE PROTEIN-RELATED"/>
    <property type="match status" value="1"/>
</dbReference>
<dbReference type="AlphaFoldDB" id="A0A259TW54"/>
<feature type="transmembrane region" description="Helical" evidence="2">
    <location>
        <begin position="861"/>
        <end position="882"/>
    </location>
</feature>
<dbReference type="Pfam" id="PF09586">
    <property type="entry name" value="YfhO"/>
    <property type="match status" value="1"/>
</dbReference>
<dbReference type="PANTHER" id="PTHR38454:SF1">
    <property type="entry name" value="INTEGRAL MEMBRANE PROTEIN"/>
    <property type="match status" value="1"/>
</dbReference>
<evidence type="ECO:0000313" key="3">
    <source>
        <dbReference type="EMBL" id="OZC01999.1"/>
    </source>
</evidence>
<feature type="transmembrane region" description="Helical" evidence="2">
    <location>
        <begin position="242"/>
        <end position="260"/>
    </location>
</feature>
<keyword evidence="2" id="KW-1133">Transmembrane helix</keyword>
<feature type="transmembrane region" description="Helical" evidence="2">
    <location>
        <begin position="376"/>
        <end position="398"/>
    </location>
</feature>
<keyword evidence="2" id="KW-0812">Transmembrane</keyword>
<feature type="transmembrane region" description="Helical" evidence="2">
    <location>
        <begin position="140"/>
        <end position="160"/>
    </location>
</feature>
<reference evidence="3 4" key="1">
    <citation type="submission" date="2016-11" db="EMBL/GenBank/DDBJ databases">
        <title>Study of marine rhodopsin-containing bacteria.</title>
        <authorList>
            <person name="Yoshizawa S."/>
            <person name="Kumagai Y."/>
            <person name="Kogure K."/>
        </authorList>
    </citation>
    <scope>NUCLEOTIDE SEQUENCE [LARGE SCALE GENOMIC DNA]</scope>
    <source>
        <strain evidence="3 4">SG-29</strain>
    </source>
</reference>
<comment type="caution">
    <text evidence="3">The sequence shown here is derived from an EMBL/GenBank/DDBJ whole genome shotgun (WGS) entry which is preliminary data.</text>
</comment>
<feature type="transmembrane region" description="Helical" evidence="2">
    <location>
        <begin position="216"/>
        <end position="236"/>
    </location>
</feature>
<feature type="transmembrane region" description="Helical" evidence="2">
    <location>
        <begin position="526"/>
        <end position="544"/>
    </location>
</feature>
<evidence type="ECO:0008006" key="5">
    <source>
        <dbReference type="Google" id="ProtNLM"/>
    </source>
</evidence>
<feature type="transmembrane region" description="Helical" evidence="2">
    <location>
        <begin position="551"/>
        <end position="569"/>
    </location>
</feature>
<protein>
    <recommendedName>
        <fullName evidence="5">Membrane protein 6-pyruvoyl-tetrahydropterin synthase-related domain-containing protein</fullName>
    </recommendedName>
</protein>
<feature type="transmembrane region" description="Helical" evidence="2">
    <location>
        <begin position="272"/>
        <end position="293"/>
    </location>
</feature>
<dbReference type="Proteomes" id="UP000216446">
    <property type="component" value="Unassembled WGS sequence"/>
</dbReference>
<feature type="compositionally biased region" description="Polar residues" evidence="1">
    <location>
        <begin position="1"/>
        <end position="14"/>
    </location>
</feature>
<feature type="transmembrane region" description="Helical" evidence="2">
    <location>
        <begin position="352"/>
        <end position="369"/>
    </location>
</feature>
<evidence type="ECO:0000256" key="2">
    <source>
        <dbReference type="SAM" id="Phobius"/>
    </source>
</evidence>
<feature type="transmembrane region" description="Helical" evidence="2">
    <location>
        <begin position="54"/>
        <end position="73"/>
    </location>
</feature>
<accession>A0A259TW54</accession>
<keyword evidence="4" id="KW-1185">Reference proteome</keyword>
<feature type="transmembrane region" description="Helical" evidence="2">
    <location>
        <begin position="167"/>
        <end position="186"/>
    </location>
</feature>
<feature type="region of interest" description="Disordered" evidence="1">
    <location>
        <begin position="1"/>
        <end position="32"/>
    </location>
</feature>
<feature type="transmembrane region" description="Helical" evidence="2">
    <location>
        <begin position="418"/>
        <end position="437"/>
    </location>
</feature>
<dbReference type="InParanoid" id="A0A259TW54"/>
<keyword evidence="2" id="KW-0472">Membrane</keyword>
<proteinExistence type="predicted"/>